<reference evidence="2" key="1">
    <citation type="submission" date="2017-04" db="EMBL/GenBank/DDBJ databases">
        <title>Genome evolution of the luminous symbionts of deep sea anglerfish.</title>
        <authorList>
            <person name="Hendry T.A."/>
        </authorList>
    </citation>
    <scope>NUCLEOTIDE SEQUENCE [LARGE SCALE GENOMIC DNA]</scope>
</reference>
<accession>A0A2A5T3A3</accession>
<proteinExistence type="predicted"/>
<evidence type="ECO:0000313" key="2">
    <source>
        <dbReference type="Proteomes" id="UP000219020"/>
    </source>
</evidence>
<evidence type="ECO:0000313" key="1">
    <source>
        <dbReference type="EMBL" id="PCS22653.1"/>
    </source>
</evidence>
<dbReference type="Proteomes" id="UP000219020">
    <property type="component" value="Unassembled WGS sequence"/>
</dbReference>
<gene>
    <name evidence="1" type="ORF">BTN49_1605</name>
</gene>
<organism evidence="1 2">
    <name type="scientific">Candidatus Enterovibrio escicola</name>
    <dbReference type="NCBI Taxonomy" id="1927127"/>
    <lineage>
        <taxon>Bacteria</taxon>
        <taxon>Pseudomonadati</taxon>
        <taxon>Pseudomonadota</taxon>
        <taxon>Gammaproteobacteria</taxon>
        <taxon>Vibrionales</taxon>
        <taxon>Vibrionaceae</taxon>
        <taxon>Enterovibrio</taxon>
    </lineage>
</organism>
<comment type="caution">
    <text evidence="1">The sequence shown here is derived from an EMBL/GenBank/DDBJ whole genome shotgun (WGS) entry which is preliminary data.</text>
</comment>
<protein>
    <submittedName>
        <fullName evidence="1">Uncharacterized protein</fullName>
    </submittedName>
</protein>
<dbReference type="AlphaFoldDB" id="A0A2A5T3A3"/>
<dbReference type="EMBL" id="NBYY01000015">
    <property type="protein sequence ID" value="PCS22653.1"/>
    <property type="molecule type" value="Genomic_DNA"/>
</dbReference>
<sequence>MSLQEKVVQLIPMNNIGLTDEFEGIKKISSQEIIVAHHHSVVLSEHITPRRLKPR</sequence>
<keyword evidence="2" id="KW-1185">Reference proteome</keyword>
<name>A0A2A5T3A3_9GAMM</name>